<dbReference type="Gene3D" id="1.25.40.10">
    <property type="entry name" value="Tetratricopeptide repeat domain"/>
    <property type="match status" value="1"/>
</dbReference>
<dbReference type="SMART" id="SM00671">
    <property type="entry name" value="SEL1"/>
    <property type="match status" value="4"/>
</dbReference>
<protein>
    <recommendedName>
        <fullName evidence="5">Cytochrome c oxidase assembly factor 7</fullName>
    </recommendedName>
</protein>
<evidence type="ECO:0000313" key="3">
    <source>
        <dbReference type="EMBL" id="CAD7277374.1"/>
    </source>
</evidence>
<name>A0A7R9GCC7_9CRUS</name>
<comment type="similarity">
    <text evidence="1">Belongs to the hcp beta-lactamase family.</text>
</comment>
<dbReference type="SUPFAM" id="SSF81901">
    <property type="entry name" value="HCP-like"/>
    <property type="match status" value="2"/>
</dbReference>
<organism evidence="3">
    <name type="scientific">Notodromas monacha</name>
    <dbReference type="NCBI Taxonomy" id="399045"/>
    <lineage>
        <taxon>Eukaryota</taxon>
        <taxon>Metazoa</taxon>
        <taxon>Ecdysozoa</taxon>
        <taxon>Arthropoda</taxon>
        <taxon>Crustacea</taxon>
        <taxon>Oligostraca</taxon>
        <taxon>Ostracoda</taxon>
        <taxon>Podocopa</taxon>
        <taxon>Podocopida</taxon>
        <taxon>Cypridocopina</taxon>
        <taxon>Cypridoidea</taxon>
        <taxon>Cyprididae</taxon>
        <taxon>Notodromas</taxon>
    </lineage>
</organism>
<dbReference type="InterPro" id="IPR006597">
    <property type="entry name" value="Sel1-like"/>
</dbReference>
<proteinExistence type="inferred from homology"/>
<dbReference type="AlphaFoldDB" id="A0A7R9GCC7"/>
<evidence type="ECO:0008006" key="5">
    <source>
        <dbReference type="Google" id="ProtNLM"/>
    </source>
</evidence>
<keyword evidence="4" id="KW-1185">Reference proteome</keyword>
<sequence>MNAKPEDVEEYLKNLGIEYRFGCFSEKRPEVCHLLGDYFEAVSRDFEKAAKIYRTNCDDYKFARSCHKYGNYGFLGRGGVKKGPDTALEYYAKGCDLDLAESCMNGGLLCALRNPLSPHRALDLPRGLKLLEKACTLGQGDACYHLSGMYLTGTEDGTTVPKPDMTRAFQYSLRACELGNVFACANTSQMYSRGDGVEKNEQKATEFKAKAEDLHKQLTGKTPGIEFQQGLS</sequence>
<dbReference type="EMBL" id="OA882924">
    <property type="protein sequence ID" value="CAD7277374.1"/>
    <property type="molecule type" value="Genomic_DNA"/>
</dbReference>
<evidence type="ECO:0000313" key="4">
    <source>
        <dbReference type="Proteomes" id="UP000678499"/>
    </source>
</evidence>
<evidence type="ECO:0000256" key="2">
    <source>
        <dbReference type="ARBA" id="ARBA00022737"/>
    </source>
</evidence>
<dbReference type="EMBL" id="CAJPEX010000887">
    <property type="protein sequence ID" value="CAG0917526.1"/>
    <property type="molecule type" value="Genomic_DNA"/>
</dbReference>
<dbReference type="InterPro" id="IPR040239">
    <property type="entry name" value="HcpB-like"/>
</dbReference>
<evidence type="ECO:0000256" key="1">
    <source>
        <dbReference type="ARBA" id="ARBA00008486"/>
    </source>
</evidence>
<dbReference type="Proteomes" id="UP000678499">
    <property type="component" value="Unassembled WGS sequence"/>
</dbReference>
<keyword evidence="2" id="KW-0677">Repeat</keyword>
<accession>A0A7R9GCC7</accession>
<dbReference type="PANTHER" id="PTHR13891">
    <property type="entry name" value="CYTOCHROME C OXIDASE ASSEMBLY FACTOR 7"/>
    <property type="match status" value="1"/>
</dbReference>
<gene>
    <name evidence="3" type="ORF">NMOB1V02_LOCUS5108</name>
</gene>
<dbReference type="OrthoDB" id="272077at2759"/>
<dbReference type="Pfam" id="PF08238">
    <property type="entry name" value="Sel1"/>
    <property type="match status" value="5"/>
</dbReference>
<reference evidence="3" key="1">
    <citation type="submission" date="2020-11" db="EMBL/GenBank/DDBJ databases">
        <authorList>
            <person name="Tran Van P."/>
        </authorList>
    </citation>
    <scope>NUCLEOTIDE SEQUENCE</scope>
</reference>
<dbReference type="GO" id="GO:0005758">
    <property type="term" value="C:mitochondrial intermembrane space"/>
    <property type="evidence" value="ECO:0007669"/>
    <property type="project" value="TreeGrafter"/>
</dbReference>
<dbReference type="PANTHER" id="PTHR13891:SF1">
    <property type="entry name" value="CYTOCHROME C OXIDASE ASSEMBLY FACTOR 7"/>
    <property type="match status" value="1"/>
</dbReference>
<dbReference type="InterPro" id="IPR011990">
    <property type="entry name" value="TPR-like_helical_dom_sf"/>
</dbReference>